<name>A0ABZ2KZE2_9BACT</name>
<keyword evidence="5" id="KW-1185">Reference proteome</keyword>
<dbReference type="InterPro" id="IPR036271">
    <property type="entry name" value="Tet_transcr_reg_TetR-rel_C_sf"/>
</dbReference>
<feature type="DNA-binding region" description="H-T-H motif" evidence="2">
    <location>
        <begin position="46"/>
        <end position="65"/>
    </location>
</feature>
<accession>A0ABZ2KZE2</accession>
<feature type="domain" description="HTH tetR-type" evidence="3">
    <location>
        <begin position="23"/>
        <end position="83"/>
    </location>
</feature>
<evidence type="ECO:0000256" key="1">
    <source>
        <dbReference type="ARBA" id="ARBA00023125"/>
    </source>
</evidence>
<organism evidence="4 5">
    <name type="scientific">Pendulispora rubella</name>
    <dbReference type="NCBI Taxonomy" id="2741070"/>
    <lineage>
        <taxon>Bacteria</taxon>
        <taxon>Pseudomonadati</taxon>
        <taxon>Myxococcota</taxon>
        <taxon>Myxococcia</taxon>
        <taxon>Myxococcales</taxon>
        <taxon>Sorangiineae</taxon>
        <taxon>Pendulisporaceae</taxon>
        <taxon>Pendulispora</taxon>
    </lineage>
</organism>
<sequence length="207" mass="23071">MTKRVSLPIQGRPEPIAERADAARNRVRILNATRKLLAKRPIEAIGMDDVARAAGVGKGTVFRRFVDRSTLCLALLDENERELQENVLADFGLPKEATAYERLTVFLDALFAFHADNAHLLGEAESYSRTDRFKAPVYAWRVRELVRRIRRAADAGSIQPANIGITAELILAGLGAQLLLRQMEVAGGRDALHELVFGVWKRLLNCQ</sequence>
<proteinExistence type="predicted"/>
<gene>
    <name evidence="4" type="ORF">LVJ94_41975</name>
</gene>
<protein>
    <submittedName>
        <fullName evidence="4">TetR/AcrR family transcriptional regulator</fullName>
    </submittedName>
</protein>
<evidence type="ECO:0000313" key="5">
    <source>
        <dbReference type="Proteomes" id="UP001374803"/>
    </source>
</evidence>
<dbReference type="InterPro" id="IPR009057">
    <property type="entry name" value="Homeodomain-like_sf"/>
</dbReference>
<dbReference type="PROSITE" id="PS50977">
    <property type="entry name" value="HTH_TETR_2"/>
    <property type="match status" value="1"/>
</dbReference>
<dbReference type="Pfam" id="PF00440">
    <property type="entry name" value="TetR_N"/>
    <property type="match status" value="1"/>
</dbReference>
<dbReference type="PANTHER" id="PTHR30055:SF209">
    <property type="entry name" value="POSSIBLE TRANSCRIPTIONAL REGULATORY PROTEIN (PROBABLY TETR-FAMILY)"/>
    <property type="match status" value="1"/>
</dbReference>
<evidence type="ECO:0000256" key="2">
    <source>
        <dbReference type="PROSITE-ProRule" id="PRU00335"/>
    </source>
</evidence>
<dbReference type="Proteomes" id="UP001374803">
    <property type="component" value="Chromosome"/>
</dbReference>
<dbReference type="SUPFAM" id="SSF46689">
    <property type="entry name" value="Homeodomain-like"/>
    <property type="match status" value="1"/>
</dbReference>
<evidence type="ECO:0000259" key="3">
    <source>
        <dbReference type="PROSITE" id="PS50977"/>
    </source>
</evidence>
<dbReference type="SUPFAM" id="SSF48498">
    <property type="entry name" value="Tetracyclin repressor-like, C-terminal domain"/>
    <property type="match status" value="1"/>
</dbReference>
<dbReference type="RefSeq" id="WP_394833089.1">
    <property type="nucleotide sequence ID" value="NZ_CP089929.1"/>
</dbReference>
<dbReference type="InterPro" id="IPR050109">
    <property type="entry name" value="HTH-type_TetR-like_transc_reg"/>
</dbReference>
<evidence type="ECO:0000313" key="4">
    <source>
        <dbReference type="EMBL" id="WXB03460.1"/>
    </source>
</evidence>
<dbReference type="PANTHER" id="PTHR30055">
    <property type="entry name" value="HTH-TYPE TRANSCRIPTIONAL REGULATOR RUTR"/>
    <property type="match status" value="1"/>
</dbReference>
<keyword evidence="1 2" id="KW-0238">DNA-binding</keyword>
<dbReference type="EMBL" id="CP089983">
    <property type="protein sequence ID" value="WXB03460.1"/>
    <property type="molecule type" value="Genomic_DNA"/>
</dbReference>
<dbReference type="InterPro" id="IPR001647">
    <property type="entry name" value="HTH_TetR"/>
</dbReference>
<dbReference type="Gene3D" id="1.10.357.10">
    <property type="entry name" value="Tetracycline Repressor, domain 2"/>
    <property type="match status" value="1"/>
</dbReference>
<reference evidence="4" key="1">
    <citation type="submission" date="2021-12" db="EMBL/GenBank/DDBJ databases">
        <title>Discovery of the Pendulisporaceae a myxobacterial family with distinct sporulation behavior and unique specialized metabolism.</title>
        <authorList>
            <person name="Garcia R."/>
            <person name="Popoff A."/>
            <person name="Bader C.D."/>
            <person name="Loehr J."/>
            <person name="Walesch S."/>
            <person name="Walt C."/>
            <person name="Boldt J."/>
            <person name="Bunk B."/>
            <person name="Haeckl F.J.F.P.J."/>
            <person name="Gunesch A.P."/>
            <person name="Birkelbach J."/>
            <person name="Nuebel U."/>
            <person name="Pietschmann T."/>
            <person name="Bach T."/>
            <person name="Mueller R."/>
        </authorList>
    </citation>
    <scope>NUCLEOTIDE SEQUENCE</scope>
    <source>
        <strain evidence="4">MSr11367</strain>
    </source>
</reference>